<evidence type="ECO:0008006" key="6">
    <source>
        <dbReference type="Google" id="ProtNLM"/>
    </source>
</evidence>
<dbReference type="Proteomes" id="UP000445000">
    <property type="component" value="Unassembled WGS sequence"/>
</dbReference>
<keyword evidence="1" id="KW-0472">Membrane</keyword>
<evidence type="ECO:0000256" key="3">
    <source>
        <dbReference type="SAM" id="SignalP"/>
    </source>
</evidence>
<keyword evidence="5" id="KW-1185">Reference proteome</keyword>
<comment type="caution">
    <text evidence="4">The sequence shown here is derived from an EMBL/GenBank/DDBJ whole genome shotgun (WGS) entry which is preliminary data.</text>
</comment>
<keyword evidence="2" id="KW-0812">Transmembrane</keyword>
<protein>
    <recommendedName>
        <fullName evidence="6">POTRA domain-containing protein</fullName>
    </recommendedName>
</protein>
<dbReference type="AlphaFoldDB" id="A0A829YK79"/>
<keyword evidence="1" id="KW-1134">Transmembrane beta strand</keyword>
<feature type="signal peptide" evidence="3">
    <location>
        <begin position="1"/>
        <end position="19"/>
    </location>
</feature>
<accession>A0A829YK79</accession>
<dbReference type="Gene3D" id="3.10.20.310">
    <property type="entry name" value="membrane protein fhac"/>
    <property type="match status" value="1"/>
</dbReference>
<proteinExistence type="predicted"/>
<sequence length="393" mass="43152">MKLSTLTLLLAVAAGGAHASEESNLQVQNVECRGNHSTSCDFIRSHLNLSAGMPLSEVELRNAQLRLSSLRNFEAVDVRLEKGAQRNAVVVVIEVTEASPITTESLVGLSSRLDATRSVIAGRVAHQNLFGAGKTLDLAAVAATPLAGEPYDEQYQVHLRYADPNLFGSDSYFAVARASWINASRRDIYGNFSDFEGAEIDLRVGRRFGDFSYFTLSATFRPNAQWVTGEWDFGGPTDFDVTVRDRQHGYGLIYGWNSEDDLYFPTQGFSFHIGAGWDFGSGSPANRSHVQFRRTWQLDDSLLTVKLGGSPSPEYRTSFDESQLLSISYGRSLQASEGVKRGRWYIEPGVGTAGYTSGDARIYEVGVKAGVRLDTTAFGIVDLYLIATQDPQR</sequence>
<gene>
    <name evidence="4" type="ORF">GCM10011487_58340</name>
</gene>
<dbReference type="Gene3D" id="2.40.160.50">
    <property type="entry name" value="membrane protein fhac: a member of the omp85/tpsb transporter family"/>
    <property type="match status" value="1"/>
</dbReference>
<dbReference type="PANTHER" id="PTHR12815">
    <property type="entry name" value="SORTING AND ASSEMBLY MACHINERY SAMM50 PROTEIN FAMILY MEMBER"/>
    <property type="match status" value="1"/>
</dbReference>
<evidence type="ECO:0000256" key="2">
    <source>
        <dbReference type="ARBA" id="ARBA00022692"/>
    </source>
</evidence>
<dbReference type="EMBL" id="BLJN01000007">
    <property type="protein sequence ID" value="GFE83834.1"/>
    <property type="molecule type" value="Genomic_DNA"/>
</dbReference>
<evidence type="ECO:0000313" key="5">
    <source>
        <dbReference type="Proteomes" id="UP000445000"/>
    </source>
</evidence>
<evidence type="ECO:0000313" key="4">
    <source>
        <dbReference type="EMBL" id="GFE83834.1"/>
    </source>
</evidence>
<dbReference type="RefSeq" id="WP_161815455.1">
    <property type="nucleotide sequence ID" value="NZ_BLJN01000007.1"/>
</dbReference>
<evidence type="ECO:0000256" key="1">
    <source>
        <dbReference type="ARBA" id="ARBA00022452"/>
    </source>
</evidence>
<reference evidence="5" key="1">
    <citation type="submission" date="2020-01" db="EMBL/GenBank/DDBJ databases">
        <title>'Steroidobacter agaridevorans' sp. nov., agar-degrading bacteria isolated from rhizosphere soils.</title>
        <authorList>
            <person name="Ikenaga M."/>
            <person name="Kataoka M."/>
            <person name="Murouchi A."/>
            <person name="Katsuragi S."/>
            <person name="Sakai M."/>
        </authorList>
    </citation>
    <scope>NUCLEOTIDE SEQUENCE [LARGE SCALE GENOMIC DNA]</scope>
    <source>
        <strain evidence="5">YU21-B</strain>
    </source>
</reference>
<organism evidence="4 5">
    <name type="scientific">Steroidobacter agaridevorans</name>
    <dbReference type="NCBI Taxonomy" id="2695856"/>
    <lineage>
        <taxon>Bacteria</taxon>
        <taxon>Pseudomonadati</taxon>
        <taxon>Pseudomonadota</taxon>
        <taxon>Gammaproteobacteria</taxon>
        <taxon>Steroidobacterales</taxon>
        <taxon>Steroidobacteraceae</taxon>
        <taxon>Steroidobacter</taxon>
    </lineage>
</organism>
<dbReference type="InterPro" id="IPR039910">
    <property type="entry name" value="D15-like"/>
</dbReference>
<dbReference type="PANTHER" id="PTHR12815:SF18">
    <property type="entry name" value="SORTING AND ASSEMBLY MACHINERY COMPONENT 50 HOMOLOG"/>
    <property type="match status" value="1"/>
</dbReference>
<feature type="chain" id="PRO_5032571218" description="POTRA domain-containing protein" evidence="3">
    <location>
        <begin position="20"/>
        <end position="393"/>
    </location>
</feature>
<keyword evidence="3" id="KW-0732">Signal</keyword>
<name>A0A829YK79_9GAMM</name>